<feature type="domain" description="Transcriptional repressor PaaX-like central Cas2-like" evidence="8">
    <location>
        <begin position="97"/>
        <end position="172"/>
    </location>
</feature>
<evidence type="ECO:0000256" key="2">
    <source>
        <dbReference type="ARBA" id="ARBA00022723"/>
    </source>
</evidence>
<keyword evidence="6" id="KW-0051">Antiviral defense</keyword>
<proteinExistence type="predicted"/>
<dbReference type="Proteomes" id="UP000033815">
    <property type="component" value="Unassembled WGS sequence"/>
</dbReference>
<keyword evidence="3" id="KW-0255">Endonuclease</keyword>
<dbReference type="Gene3D" id="3.30.70.2650">
    <property type="match status" value="1"/>
</dbReference>
<dbReference type="GO" id="GO:0006351">
    <property type="term" value="P:DNA-templated transcription"/>
    <property type="evidence" value="ECO:0007669"/>
    <property type="project" value="TreeGrafter"/>
</dbReference>
<dbReference type="NCBIfam" id="TIGR01573">
    <property type="entry name" value="cas2"/>
    <property type="match status" value="1"/>
</dbReference>
<keyword evidence="7" id="KW-1133">Transmembrane helix</keyword>
<dbReference type="GO" id="GO:0004521">
    <property type="term" value="F:RNA endonuclease activity"/>
    <property type="evidence" value="ECO:0007669"/>
    <property type="project" value="InterPro"/>
</dbReference>
<dbReference type="GO" id="GO:0043571">
    <property type="term" value="P:maintenance of CRISPR repeat elements"/>
    <property type="evidence" value="ECO:0007669"/>
    <property type="project" value="InterPro"/>
</dbReference>
<evidence type="ECO:0000256" key="3">
    <source>
        <dbReference type="ARBA" id="ARBA00022759"/>
    </source>
</evidence>
<name>A0A837IBE9_9BACT</name>
<dbReference type="PANTHER" id="PTHR30319">
    <property type="entry name" value="PHENYLACETIC ACID REGULATOR-RELATED TRANSCRIPTIONAL REPRESSOR"/>
    <property type="match status" value="1"/>
</dbReference>
<evidence type="ECO:0000259" key="8">
    <source>
        <dbReference type="Pfam" id="PF20803"/>
    </source>
</evidence>
<dbReference type="Pfam" id="PF20803">
    <property type="entry name" value="PaaX_M"/>
    <property type="match status" value="1"/>
</dbReference>
<evidence type="ECO:0000313" key="9">
    <source>
        <dbReference type="EMBL" id="KKT36995.1"/>
    </source>
</evidence>
<dbReference type="AlphaFoldDB" id="A0A837IBE9"/>
<feature type="transmembrane region" description="Helical" evidence="7">
    <location>
        <begin position="12"/>
        <end position="33"/>
    </location>
</feature>
<gene>
    <name evidence="9" type="ORF">UW25_C0003G0001</name>
</gene>
<evidence type="ECO:0000256" key="1">
    <source>
        <dbReference type="ARBA" id="ARBA00022722"/>
    </source>
</evidence>
<evidence type="ECO:0000256" key="6">
    <source>
        <dbReference type="ARBA" id="ARBA00023118"/>
    </source>
</evidence>
<dbReference type="PANTHER" id="PTHR30319:SF1">
    <property type="entry name" value="TRANSCRIPTIONAL REPRESSOR PAAX"/>
    <property type="match status" value="1"/>
</dbReference>
<dbReference type="InterPro" id="IPR021127">
    <property type="entry name" value="CRISPR_associated_Cas2"/>
</dbReference>
<evidence type="ECO:0000256" key="4">
    <source>
        <dbReference type="ARBA" id="ARBA00022801"/>
    </source>
</evidence>
<keyword evidence="1" id="KW-0540">Nuclease</keyword>
<evidence type="ECO:0000256" key="5">
    <source>
        <dbReference type="ARBA" id="ARBA00022842"/>
    </source>
</evidence>
<dbReference type="InterPro" id="IPR048846">
    <property type="entry name" value="PaaX-like_central"/>
</dbReference>
<accession>A0A837IBE9</accession>
<comment type="caution">
    <text evidence="9">The sequence shown here is derived from an EMBL/GenBank/DDBJ whole genome shotgun (WGS) entry which is preliminary data.</text>
</comment>
<dbReference type="SUPFAM" id="SSF143430">
    <property type="entry name" value="TTP0101/SSO1404-like"/>
    <property type="match status" value="1"/>
</dbReference>
<keyword evidence="4" id="KW-0378">Hydrolase</keyword>
<dbReference type="EMBL" id="LCHP01000003">
    <property type="protein sequence ID" value="KKT36995.1"/>
    <property type="molecule type" value="Genomic_DNA"/>
</dbReference>
<protein>
    <submittedName>
        <fullName evidence="9">Transcriptional regulator, PaaX family</fullName>
    </submittedName>
</protein>
<reference evidence="9 10" key="1">
    <citation type="journal article" date="2015" name="Nature">
        <title>rRNA introns, odd ribosomes, and small enigmatic genomes across a large radiation of phyla.</title>
        <authorList>
            <person name="Brown C.T."/>
            <person name="Hug L.A."/>
            <person name="Thomas B.C."/>
            <person name="Sharon I."/>
            <person name="Castelle C.J."/>
            <person name="Singh A."/>
            <person name="Wilkins M.J."/>
            <person name="Williams K.H."/>
            <person name="Banfield J.F."/>
        </authorList>
    </citation>
    <scope>NUCLEOTIDE SEQUENCE [LARGE SCALE GENOMIC DNA]</scope>
</reference>
<evidence type="ECO:0000256" key="7">
    <source>
        <dbReference type="SAM" id="Phobius"/>
    </source>
</evidence>
<keyword evidence="2" id="KW-0479">Metal-binding</keyword>
<sequence>MKKYDKGEIAEIVLRTLLAAGFIAFAIAMPNAVQIFKYFDPKNARDRARIKNSVIRLERAGFVKRKDGKGGVFMLTEKGRERAMRYAIAQMKIVEQKKWDKKWRLVMFDVPEKKKQARRAINFALKRLGLIQYQKSVFITPFQCEKEIDFVGECFGIRDNIRIITATEVEKVASLKKVFNI</sequence>
<keyword evidence="7" id="KW-0472">Membrane</keyword>
<evidence type="ECO:0000313" key="10">
    <source>
        <dbReference type="Proteomes" id="UP000033815"/>
    </source>
</evidence>
<organism evidence="9 10">
    <name type="scientific">Candidatus Nomurabacteria bacterium GW2011_GWB1_44_12</name>
    <dbReference type="NCBI Taxonomy" id="1618748"/>
    <lineage>
        <taxon>Bacteria</taxon>
        <taxon>Candidatus Nomuraibacteriota</taxon>
    </lineage>
</organism>
<keyword evidence="5" id="KW-0460">Magnesium</keyword>
<keyword evidence="7" id="KW-0812">Transmembrane</keyword>